<keyword evidence="6" id="KW-1185">Reference proteome</keyword>
<dbReference type="InterPro" id="IPR006343">
    <property type="entry name" value="DnaB/C_C"/>
</dbReference>
<gene>
    <name evidence="5" type="ORF">EDD72_104108</name>
</gene>
<reference evidence="5 6" key="1">
    <citation type="submission" date="2019-03" db="EMBL/GenBank/DDBJ databases">
        <title>Genomic Encyclopedia of Type Strains, Phase IV (KMG-IV): sequencing the most valuable type-strain genomes for metagenomic binning, comparative biology and taxonomic classification.</title>
        <authorList>
            <person name="Goeker M."/>
        </authorList>
    </citation>
    <scope>NUCLEOTIDE SEQUENCE [LARGE SCALE GENOMIC DNA]</scope>
    <source>
        <strain evidence="5 6">DSM 23802</strain>
    </source>
</reference>
<accession>A0A4R3KIW1</accession>
<keyword evidence="5" id="KW-0067">ATP-binding</keyword>
<dbReference type="InterPro" id="IPR058660">
    <property type="entry name" value="WHD_DnaB"/>
</dbReference>
<dbReference type="GO" id="GO:0004386">
    <property type="term" value="F:helicase activity"/>
    <property type="evidence" value="ECO:0007669"/>
    <property type="project" value="UniProtKB-KW"/>
</dbReference>
<dbReference type="AlphaFoldDB" id="A0A4R3KIW1"/>
<keyword evidence="5" id="KW-0547">Nucleotide-binding</keyword>
<keyword evidence="5" id="KW-0347">Helicase</keyword>
<organism evidence="5 6">
    <name type="scientific">Tepidibacillus fermentans</name>
    <dbReference type="NCBI Taxonomy" id="1281767"/>
    <lineage>
        <taxon>Bacteria</taxon>
        <taxon>Bacillati</taxon>
        <taxon>Bacillota</taxon>
        <taxon>Bacilli</taxon>
        <taxon>Bacillales</taxon>
        <taxon>Bacillaceae</taxon>
        <taxon>Tepidibacillus</taxon>
    </lineage>
</organism>
<dbReference type="RefSeq" id="WP_132767477.1">
    <property type="nucleotide sequence ID" value="NZ_SMAB01000004.1"/>
</dbReference>
<evidence type="ECO:0000313" key="6">
    <source>
        <dbReference type="Proteomes" id="UP000295788"/>
    </source>
</evidence>
<feature type="compositionally biased region" description="Basic and acidic residues" evidence="2">
    <location>
        <begin position="450"/>
        <end position="471"/>
    </location>
</feature>
<evidence type="ECO:0000259" key="4">
    <source>
        <dbReference type="Pfam" id="PF25888"/>
    </source>
</evidence>
<feature type="domain" description="Replicative helicase loading/DNA remodeling protein DnaB N-terminal winged helix" evidence="4">
    <location>
        <begin position="9"/>
        <end position="175"/>
    </location>
</feature>
<evidence type="ECO:0000256" key="1">
    <source>
        <dbReference type="ARBA" id="ARBA00093462"/>
    </source>
</evidence>
<comment type="caution">
    <text evidence="5">The sequence shown here is derived from an EMBL/GenBank/DDBJ whole genome shotgun (WGS) entry which is preliminary data.</text>
</comment>
<keyword evidence="5" id="KW-0378">Hydrolase</keyword>
<protein>
    <submittedName>
        <fullName evidence="5">Replicative DNA helicase loader DnaB</fullName>
    </submittedName>
</protein>
<evidence type="ECO:0000259" key="3">
    <source>
        <dbReference type="Pfam" id="PF07261"/>
    </source>
</evidence>
<dbReference type="Pfam" id="PF07261">
    <property type="entry name" value="DnaB_2"/>
    <property type="match status" value="1"/>
</dbReference>
<comment type="similarity">
    <text evidence="1">Belongs to the DnaB/DnaD family.</text>
</comment>
<dbReference type="Proteomes" id="UP000295788">
    <property type="component" value="Unassembled WGS sequence"/>
</dbReference>
<dbReference type="EMBL" id="SMAB01000004">
    <property type="protein sequence ID" value="TCS83553.1"/>
    <property type="molecule type" value="Genomic_DNA"/>
</dbReference>
<proteinExistence type="inferred from homology"/>
<feature type="region of interest" description="Disordered" evidence="2">
    <location>
        <begin position="416"/>
        <end position="471"/>
    </location>
</feature>
<dbReference type="OrthoDB" id="2082007at2"/>
<evidence type="ECO:0000313" key="5">
    <source>
        <dbReference type="EMBL" id="TCS83553.1"/>
    </source>
</evidence>
<feature type="compositionally biased region" description="Basic and acidic residues" evidence="2">
    <location>
        <begin position="433"/>
        <end position="442"/>
    </location>
</feature>
<sequence>MRYTSNEITPQDQYQVRMFESIEISQISYLIHLYQPIIGPEAVSLYLTLRNHLPLQYIGVSSQHLHRHLANQLFVPFHVLMKARKTLEAVGLLRTKKYQHQVEEKQFIEYILVPPLDPVNFFQSDILSILLLNRIGKNAYLELMEQLLTYEKTTIPSEYIESEITKSFDEVFDSILFSEITVKPGSEVDQLIKPYSLTPEKESTRKPIVIKDQYLDIEFIKGMMSNLFQVEQIFSKENIQLFHELAFLYQLSEMDIIHLLHDPYIYDSSGMIQEELLRERVKDRLQFEQKEMLIIEKEGISSSQREGQPINHGDIEKRHKWILEHYSPIELLKQYQGGAKIPEADLALVEGLVRDYQLPFQVVNVLIEYILLSNQYKLPKKLTEKIAGHWKRLKITTVEEALQIAKKEHQLYRGWKEGNKKATNGTTRTNRGRNTEKREKVPDYILNQEKNYHRESSAKSSKEIDPKTQEEIEELLRKLGETEEEVKK</sequence>
<evidence type="ECO:0000256" key="2">
    <source>
        <dbReference type="SAM" id="MobiDB-lite"/>
    </source>
</evidence>
<name>A0A4R3KIW1_9BACI</name>
<dbReference type="Pfam" id="PF25888">
    <property type="entry name" value="WHD_DnaB"/>
    <property type="match status" value="1"/>
</dbReference>
<feature type="domain" description="DnaB/C C-terminal" evidence="3">
    <location>
        <begin position="348"/>
        <end position="403"/>
    </location>
</feature>